<dbReference type="InterPro" id="IPR005593">
    <property type="entry name" value="Xul5P/Fru6P_PKetolase"/>
</dbReference>
<comment type="caution">
    <text evidence="7">The sequence shown here is derived from an EMBL/GenBank/DDBJ whole genome shotgun (WGS) entry which is preliminary data.</text>
</comment>
<dbReference type="InterPro" id="IPR009014">
    <property type="entry name" value="Transketo_C/PFOR_II"/>
</dbReference>
<dbReference type="PIRSF" id="PIRSF017245">
    <property type="entry name" value="Phosphoketolase"/>
    <property type="match status" value="1"/>
</dbReference>
<comment type="cofactor">
    <cofactor evidence="1">
        <name>thiamine diphosphate</name>
        <dbReference type="ChEBI" id="CHEBI:58937"/>
    </cofactor>
</comment>
<dbReference type="PANTHER" id="PTHR31273">
    <property type="entry name" value="PHOSPHOKETOLASE-RELATED"/>
    <property type="match status" value="1"/>
</dbReference>
<dbReference type="Pfam" id="PF03894">
    <property type="entry name" value="XFP"/>
    <property type="match status" value="1"/>
</dbReference>
<dbReference type="Gene3D" id="3.40.50.920">
    <property type="match status" value="1"/>
</dbReference>
<keyword evidence="3" id="KW-0786">Thiamine pyrophosphate</keyword>
<dbReference type="RefSeq" id="WP_021687686.1">
    <property type="nucleotide sequence ID" value="NZ_KI260569.1"/>
</dbReference>
<protein>
    <submittedName>
        <fullName evidence="7">D-xylulose 5-phosphate/D-fructose 6-phosphate phosphoketolase</fullName>
    </submittedName>
</protein>
<evidence type="ECO:0000256" key="4">
    <source>
        <dbReference type="ARBA" id="ARBA00023239"/>
    </source>
</evidence>
<dbReference type="Proteomes" id="UP000016649">
    <property type="component" value="Unassembled WGS sequence"/>
</dbReference>
<proteinExistence type="inferred from homology"/>
<evidence type="ECO:0000256" key="3">
    <source>
        <dbReference type="ARBA" id="ARBA00023052"/>
    </source>
</evidence>
<organism evidence="7 8">
    <name type="scientific">Treponema lecithinolyticum ATCC 700332</name>
    <dbReference type="NCBI Taxonomy" id="1321815"/>
    <lineage>
        <taxon>Bacteria</taxon>
        <taxon>Pseudomonadati</taxon>
        <taxon>Spirochaetota</taxon>
        <taxon>Spirochaetia</taxon>
        <taxon>Spirochaetales</taxon>
        <taxon>Treponemataceae</taxon>
        <taxon>Treponema</taxon>
    </lineage>
</organism>
<dbReference type="Gene3D" id="3.40.50.970">
    <property type="match status" value="2"/>
</dbReference>
<dbReference type="InterPro" id="IPR018970">
    <property type="entry name" value="Xul5P/Fru6P_PKetolase_N"/>
</dbReference>
<feature type="domain" description="Xylulose 5-phosphate/Fructose 6-phosphate phosphoketolase C-terminal" evidence="5">
    <location>
        <begin position="557"/>
        <end position="722"/>
    </location>
</feature>
<evidence type="ECO:0000313" key="7">
    <source>
        <dbReference type="EMBL" id="ERJ92324.1"/>
    </source>
</evidence>
<dbReference type="Pfam" id="PF09364">
    <property type="entry name" value="XFP_N"/>
    <property type="match status" value="1"/>
</dbReference>
<evidence type="ECO:0000259" key="5">
    <source>
        <dbReference type="Pfam" id="PF09363"/>
    </source>
</evidence>
<sequence>MKYDCSCLDTYLNAVNYLSLAQLYLNDNIFLTRKLETGDLKQTSVGHWGTVPGINFIYTHINFFLKQKKQHALLLCGPGHGAAAILANSFVDSSLSYYYPDISYSPDGLFLLVKKFGQTQISQTEANPYIPAIFHQGGELGYSLSVAFGLSLQLISHYIFCIVGDGEAETGAMAASFRLPMLLRQRNHGKLVTILHLNGNKMKSASLLSLMTDKELCDYFSSQGFTVFIISANHVEMINTVAKIDKMFISNAKLNSNFYPIIILKSPKGMTGPQQMNGLPFVGSFYSHKPPNCNYYFNDNISVLEKWFRHYQPSKIFKNNWFSDDVLKILPEKQFRIGFQRDFLLPSVCNNIFKSSEVIENNVSAITKTSNQLDNILASIILHKNNFFIFSPDEAESNGLIETCLVSKKICGSKKLHYDVKPGQIIEILSENVCQGLLQGLLIGGGMGIFVSYEAFLPIISSMIIQYMKYLLQMNYSVFKFDIAPMIIVSTSLGWRNTFSHQQPSFYTDFIQKGFNFVHIFFPADSNVLNVVFEKILEKKNTVNIISISKTNIRTVFSLSAAKKLKTCGYLMKEYWRHQKIDEEADIILCSVGDINTTECQFAIDIVTKYKSYKIKLVSLIDLFRFDKKNESCCSNDEFVSIFTTSKTVIFSYIGYPCDIKTLMLDYPNPERFVFLGYSNSYLTTNQYLLMLKSQISRYSIAKRIWDQLDPDNKYNHVLSKKLSIYDMQECQDMTEEDYLNLSPYV</sequence>
<dbReference type="EMBL" id="AWVH01000037">
    <property type="protein sequence ID" value="ERJ92324.1"/>
    <property type="molecule type" value="Genomic_DNA"/>
</dbReference>
<evidence type="ECO:0000259" key="6">
    <source>
        <dbReference type="Pfam" id="PF09364"/>
    </source>
</evidence>
<feature type="domain" description="Xylulose 5-phosphate/Fructose 6-phosphate phosphoketolase N-terminal" evidence="6">
    <location>
        <begin position="7"/>
        <end position="339"/>
    </location>
</feature>
<dbReference type="InterPro" id="IPR018969">
    <property type="entry name" value="Xul5P/Fru6P_PKetolase_C"/>
</dbReference>
<gene>
    <name evidence="7" type="ORF">HMPREF9193_01484</name>
</gene>
<evidence type="ECO:0000256" key="1">
    <source>
        <dbReference type="ARBA" id="ARBA00001964"/>
    </source>
</evidence>
<dbReference type="SUPFAM" id="SSF52518">
    <property type="entry name" value="Thiamin diphosphate-binding fold (THDP-binding)"/>
    <property type="match status" value="2"/>
</dbReference>
<reference evidence="7 8" key="1">
    <citation type="submission" date="2013-08" db="EMBL/GenBank/DDBJ databases">
        <authorList>
            <person name="Weinstock G."/>
            <person name="Sodergren E."/>
            <person name="Wylie T."/>
            <person name="Fulton L."/>
            <person name="Fulton R."/>
            <person name="Fronick C."/>
            <person name="O'Laughlin M."/>
            <person name="Godfrey J."/>
            <person name="Miner T."/>
            <person name="Herter B."/>
            <person name="Appelbaum E."/>
            <person name="Cordes M."/>
            <person name="Lek S."/>
            <person name="Wollam A."/>
            <person name="Pepin K.H."/>
            <person name="Palsikar V.B."/>
            <person name="Mitreva M."/>
            <person name="Wilson R.K."/>
        </authorList>
    </citation>
    <scope>NUCLEOTIDE SEQUENCE [LARGE SCALE GENOMIC DNA]</scope>
    <source>
        <strain evidence="7 8">ATCC 700332</strain>
    </source>
</reference>
<comment type="similarity">
    <text evidence="2">Belongs to the XFP family.</text>
</comment>
<keyword evidence="8" id="KW-1185">Reference proteome</keyword>
<evidence type="ECO:0000313" key="8">
    <source>
        <dbReference type="Proteomes" id="UP000016649"/>
    </source>
</evidence>
<evidence type="ECO:0000256" key="2">
    <source>
        <dbReference type="ARBA" id="ARBA00005623"/>
    </source>
</evidence>
<dbReference type="InterPro" id="IPR029061">
    <property type="entry name" value="THDP-binding"/>
</dbReference>
<dbReference type="Pfam" id="PF09363">
    <property type="entry name" value="XFP_C"/>
    <property type="match status" value="1"/>
</dbReference>
<name>A0ABN0NXY7_TRELE</name>
<keyword evidence="4" id="KW-0456">Lyase</keyword>
<accession>A0ABN0NXY7</accession>
<dbReference type="PANTHER" id="PTHR31273:SF0">
    <property type="entry name" value="PHOSPHOKETOLASE-RELATED"/>
    <property type="match status" value="1"/>
</dbReference>